<dbReference type="OrthoDB" id="2498029at2759"/>
<keyword evidence="3" id="KW-1185">Reference proteome</keyword>
<dbReference type="PANTHER" id="PTHR11614">
    <property type="entry name" value="PHOSPHOLIPASE-RELATED"/>
    <property type="match status" value="1"/>
</dbReference>
<dbReference type="InterPro" id="IPR051044">
    <property type="entry name" value="MAG_DAG_Lipase"/>
</dbReference>
<dbReference type="AlphaFoldDB" id="A0A2R5G1Q2"/>
<dbReference type="EMBL" id="BEYU01000006">
    <property type="protein sequence ID" value="GBG24455.1"/>
    <property type="molecule type" value="Genomic_DNA"/>
</dbReference>
<dbReference type="InterPro" id="IPR029058">
    <property type="entry name" value="AB_hydrolase_fold"/>
</dbReference>
<protein>
    <submittedName>
        <fullName evidence="2">Monoglyceride lipase</fullName>
    </submittedName>
</protein>
<reference evidence="2 3" key="1">
    <citation type="submission" date="2017-12" db="EMBL/GenBank/DDBJ databases">
        <title>Sequencing, de novo assembly and annotation of complete genome of a new Thraustochytrid species, strain FCC1311.</title>
        <authorList>
            <person name="Sedici K."/>
            <person name="Godart F."/>
            <person name="Aiese Cigliano R."/>
            <person name="Sanseverino W."/>
            <person name="Barakat M."/>
            <person name="Ortet P."/>
            <person name="Marechal E."/>
            <person name="Cagnac O."/>
            <person name="Amato A."/>
        </authorList>
    </citation>
    <scope>NUCLEOTIDE SEQUENCE [LARGE SCALE GENOMIC DNA]</scope>
</reference>
<gene>
    <name evidence="2" type="ORF">FCC1311_061821</name>
</gene>
<evidence type="ECO:0000259" key="1">
    <source>
        <dbReference type="Pfam" id="PF12146"/>
    </source>
</evidence>
<organism evidence="2 3">
    <name type="scientific">Hondaea fermentalgiana</name>
    <dbReference type="NCBI Taxonomy" id="2315210"/>
    <lineage>
        <taxon>Eukaryota</taxon>
        <taxon>Sar</taxon>
        <taxon>Stramenopiles</taxon>
        <taxon>Bigyra</taxon>
        <taxon>Labyrinthulomycetes</taxon>
        <taxon>Thraustochytrida</taxon>
        <taxon>Thraustochytriidae</taxon>
        <taxon>Hondaea</taxon>
    </lineage>
</organism>
<dbReference type="Proteomes" id="UP000241890">
    <property type="component" value="Unassembled WGS sequence"/>
</dbReference>
<dbReference type="Pfam" id="PF12146">
    <property type="entry name" value="Hydrolase_4"/>
    <property type="match status" value="1"/>
</dbReference>
<evidence type="ECO:0000313" key="3">
    <source>
        <dbReference type="Proteomes" id="UP000241890"/>
    </source>
</evidence>
<comment type="caution">
    <text evidence="2">The sequence shown here is derived from an EMBL/GenBank/DDBJ whole genome shotgun (WGS) entry which is preliminary data.</text>
</comment>
<feature type="domain" description="Serine aminopeptidase S33" evidence="1">
    <location>
        <begin position="145"/>
        <end position="370"/>
    </location>
</feature>
<dbReference type="InParanoid" id="A0A2R5G1Q2"/>
<name>A0A2R5G1Q2_9STRA</name>
<evidence type="ECO:0000313" key="2">
    <source>
        <dbReference type="EMBL" id="GBG24455.1"/>
    </source>
</evidence>
<dbReference type="InterPro" id="IPR022742">
    <property type="entry name" value="Hydrolase_4"/>
</dbReference>
<sequence length="393" mass="43809">MTDRHSRQPAWCKTPMRSLSTVRPSAHLHVQLLRLIGRGTVVPTRGSFDRSDGTEDEEMASARLLQAPSYVTASGAKQGSFVNLQGLTLATYEWEHKTQGEPKGIILAMHGVSCHLHYEYLNIGTFAAEDGSKGYEGAELHEPQYAGSWVERLNEEGYLFTGMDLQSYGLSEGARGLQYYFERFEDHVTDLVQFRKMVSEEYPNTPIYLMGISMGGCIAARLAEFDCAFPYAGLILLAPMLSIEQLKKRPINKVLLPLADCMSALAPTLRLADKAAHPNVLLRKHFEADPLNETTYKIRVRVGAECLKVVERARQELTQIKCPLLAVHSRHDTMTDPAGSELAVDLATSSSKTLKLLDDPYLWHELGHEPGNAKVLQLVLEWLAMPRVEVTNS</sequence>
<accession>A0A2R5G1Q2</accession>
<proteinExistence type="predicted"/>
<dbReference type="Gene3D" id="3.40.50.1820">
    <property type="entry name" value="alpha/beta hydrolase"/>
    <property type="match status" value="1"/>
</dbReference>
<dbReference type="SUPFAM" id="SSF53474">
    <property type="entry name" value="alpha/beta-Hydrolases"/>
    <property type="match status" value="1"/>
</dbReference>